<dbReference type="GO" id="GO:0045271">
    <property type="term" value="C:respiratory chain complex I"/>
    <property type="evidence" value="ECO:0007669"/>
    <property type="project" value="TreeGrafter"/>
</dbReference>
<gene>
    <name evidence="3" type="ORF">CHT91_10865</name>
</gene>
<accession>A0A3E2DA41</accession>
<dbReference type="GO" id="GO:0048038">
    <property type="term" value="F:quinone binding"/>
    <property type="evidence" value="ECO:0007669"/>
    <property type="project" value="UniProtKB-KW"/>
</dbReference>
<dbReference type="AlphaFoldDB" id="A0A3E2DA41"/>
<dbReference type="Proteomes" id="UP000259211">
    <property type="component" value="Unassembled WGS sequence"/>
</dbReference>
<evidence type="ECO:0000313" key="3">
    <source>
        <dbReference type="EMBL" id="RFT42292.1"/>
    </source>
</evidence>
<organism evidence="3 4">
    <name type="scientific">Cutibacterium avidum</name>
    <dbReference type="NCBI Taxonomy" id="33010"/>
    <lineage>
        <taxon>Bacteria</taxon>
        <taxon>Bacillati</taxon>
        <taxon>Actinomycetota</taxon>
        <taxon>Actinomycetes</taxon>
        <taxon>Propionibacteriales</taxon>
        <taxon>Propionibacteriaceae</taxon>
        <taxon>Cutibacterium</taxon>
    </lineage>
</organism>
<dbReference type="InterPro" id="IPR006137">
    <property type="entry name" value="NADH_UbQ_OxRdtase-like_20kDa"/>
</dbReference>
<feature type="domain" description="NADH:ubiquinone oxidoreductase-like 20kDa subunit" evidence="2">
    <location>
        <begin position="41"/>
        <end position="126"/>
    </location>
</feature>
<dbReference type="PANTHER" id="PTHR11995">
    <property type="entry name" value="NADH DEHYDROGENASE"/>
    <property type="match status" value="1"/>
</dbReference>
<sequence length="132" mass="13304">MKFIDWFADKSVYVVDLALACCGVESGAAVPTAASTCQDAPSGAPVVAVVSGTISTVLAPVVRSTIETLREDHPVDVVAFGACACAGGPYWDSAAVVDGLPAIGVEADHWIPGCPPAPDALTGFLSSSREAA</sequence>
<comment type="caution">
    <text evidence="3">The sequence shown here is derived from an EMBL/GenBank/DDBJ whole genome shotgun (WGS) entry which is preliminary data.</text>
</comment>
<evidence type="ECO:0000256" key="1">
    <source>
        <dbReference type="ARBA" id="ARBA00022719"/>
    </source>
</evidence>
<dbReference type="GO" id="GO:0008137">
    <property type="term" value="F:NADH dehydrogenase (ubiquinone) activity"/>
    <property type="evidence" value="ECO:0007669"/>
    <property type="project" value="TreeGrafter"/>
</dbReference>
<dbReference type="Gene3D" id="3.40.50.12280">
    <property type="match status" value="1"/>
</dbReference>
<dbReference type="GO" id="GO:0009060">
    <property type="term" value="P:aerobic respiration"/>
    <property type="evidence" value="ECO:0007669"/>
    <property type="project" value="TreeGrafter"/>
</dbReference>
<dbReference type="GO" id="GO:0015990">
    <property type="term" value="P:electron transport coupled proton transport"/>
    <property type="evidence" value="ECO:0007669"/>
    <property type="project" value="TreeGrafter"/>
</dbReference>
<evidence type="ECO:0000313" key="4">
    <source>
        <dbReference type="Proteomes" id="UP000259211"/>
    </source>
</evidence>
<dbReference type="PANTHER" id="PTHR11995:SF14">
    <property type="entry name" value="NADH DEHYDROGENASE [UBIQUINONE] IRON-SULFUR PROTEIN 7, MITOCHONDRIAL"/>
    <property type="match status" value="1"/>
</dbReference>
<dbReference type="SUPFAM" id="SSF56770">
    <property type="entry name" value="HydA/Nqo6-like"/>
    <property type="match status" value="1"/>
</dbReference>
<dbReference type="Pfam" id="PF01058">
    <property type="entry name" value="Oxidored_q6"/>
    <property type="match status" value="1"/>
</dbReference>
<name>A0A3E2DA41_9ACTN</name>
<reference evidence="3 4" key="1">
    <citation type="submission" date="2017-07" db="EMBL/GenBank/DDBJ databases">
        <authorList>
            <person name="Sun Z.S."/>
            <person name="Albrecht U."/>
            <person name="Echele G."/>
            <person name="Lee C.C."/>
        </authorList>
    </citation>
    <scope>NUCLEOTIDE SEQUENCE [LARGE SCALE GENOMIC DNA]</scope>
    <source>
        <strain evidence="3 4">P16-029</strain>
    </source>
</reference>
<dbReference type="RefSeq" id="WP_065673176.1">
    <property type="nucleotide sequence ID" value="NZ_LYSN01000004.1"/>
</dbReference>
<evidence type="ECO:0000259" key="2">
    <source>
        <dbReference type="Pfam" id="PF01058"/>
    </source>
</evidence>
<dbReference type="GO" id="GO:0051536">
    <property type="term" value="F:iron-sulfur cluster binding"/>
    <property type="evidence" value="ECO:0007669"/>
    <property type="project" value="InterPro"/>
</dbReference>
<dbReference type="EMBL" id="NOWI01000010">
    <property type="protein sequence ID" value="RFT42292.1"/>
    <property type="molecule type" value="Genomic_DNA"/>
</dbReference>
<protein>
    <submittedName>
        <fullName evidence="3">Proton-conducting membrane transporter</fullName>
    </submittedName>
</protein>
<keyword evidence="1" id="KW-0874">Quinone</keyword>
<proteinExistence type="predicted"/>